<dbReference type="SUPFAM" id="SSF53850">
    <property type="entry name" value="Periplasmic binding protein-like II"/>
    <property type="match status" value="1"/>
</dbReference>
<evidence type="ECO:0000256" key="1">
    <source>
        <dbReference type="ARBA" id="ARBA00022729"/>
    </source>
</evidence>
<evidence type="ECO:0000313" key="3">
    <source>
        <dbReference type="EMBL" id="GAB97175.1"/>
    </source>
</evidence>
<dbReference type="EMBL" id="BAHD01000058">
    <property type="protein sequence ID" value="GAB97175.1"/>
    <property type="molecule type" value="Genomic_DNA"/>
</dbReference>
<protein>
    <submittedName>
        <fullName evidence="3">Putative ABC transporter substrate-binding protein</fullName>
    </submittedName>
</protein>
<dbReference type="InterPro" id="IPR050811">
    <property type="entry name" value="Phosphate_ABC_transporter"/>
</dbReference>
<dbReference type="InterPro" id="IPR024370">
    <property type="entry name" value="PBP_domain"/>
</dbReference>
<name>K6WD17_9MICO</name>
<dbReference type="STRING" id="1184609.KILIM_058_00270"/>
<keyword evidence="4" id="KW-1185">Reference proteome</keyword>
<dbReference type="RefSeq" id="WP_006593707.1">
    <property type="nucleotide sequence ID" value="NZ_BAHD01000058.1"/>
</dbReference>
<dbReference type="PANTHER" id="PTHR30570:SF1">
    <property type="entry name" value="PHOSPHATE-BINDING PROTEIN PSTS"/>
    <property type="match status" value="1"/>
</dbReference>
<dbReference type="Proteomes" id="UP000008366">
    <property type="component" value="Unassembled WGS sequence"/>
</dbReference>
<dbReference type="eggNOG" id="COG0226">
    <property type="taxonomic scope" value="Bacteria"/>
</dbReference>
<dbReference type="OrthoDB" id="9790048at2"/>
<gene>
    <name evidence="3" type="ORF">KILIM_058_00270</name>
</gene>
<organism evidence="3 4">
    <name type="scientific">Kineosphaera limosa NBRC 100340</name>
    <dbReference type="NCBI Taxonomy" id="1184609"/>
    <lineage>
        <taxon>Bacteria</taxon>
        <taxon>Bacillati</taxon>
        <taxon>Actinomycetota</taxon>
        <taxon>Actinomycetes</taxon>
        <taxon>Micrococcales</taxon>
        <taxon>Dermatophilaceae</taxon>
        <taxon>Kineosphaera</taxon>
    </lineage>
</organism>
<reference evidence="3 4" key="1">
    <citation type="submission" date="2012-08" db="EMBL/GenBank/DDBJ databases">
        <title>Whole genome shotgun sequence of Kineosphaera limosa NBRC 100340.</title>
        <authorList>
            <person name="Yoshida I."/>
            <person name="Isaki S."/>
            <person name="Hosoyama A."/>
            <person name="Tsuchikane K."/>
            <person name="Katsumata H."/>
            <person name="Ando Y."/>
            <person name="Ohji S."/>
            <person name="Hamada M."/>
            <person name="Tamura T."/>
            <person name="Yamazoe A."/>
            <person name="Yamazaki S."/>
            <person name="Fujita N."/>
        </authorList>
    </citation>
    <scope>NUCLEOTIDE SEQUENCE [LARGE SCALE GENOMIC DNA]</scope>
    <source>
        <strain evidence="3 4">NBRC 100340</strain>
    </source>
</reference>
<sequence>MSRTRRARRTPARHWTTNVSAVVLPLVAALGLASCGARLGSGSGPIEVSGSSTVAPITTLVAREGGFDVTVEAEGTGSGFERFCAGETAINNASTAIPGAGQPVDYVAQCEQSGIEFLELPIGLDAISVVRNSQASFVDELTRAELRSIWAADSGVSSWSQVRAEWPDEPIGLYGRPDTSGTHASFSHAITQNADGLRTDYTATDDLAQLSQWIADDPGGLGYMGVGNYLSTTHEHQARVTTVAVDGLQPSLADAQSGRYGNLTRPLFLYVSTKALEDEGVARFVEYYLESAPSVLPRTYFYPLDRGAYIHTKERFAARTAGTVYGGDPFASIEAAQVP</sequence>
<keyword evidence="1" id="KW-0732">Signal</keyword>
<evidence type="ECO:0000313" key="4">
    <source>
        <dbReference type="Proteomes" id="UP000008366"/>
    </source>
</evidence>
<accession>K6WD17</accession>
<comment type="caution">
    <text evidence="3">The sequence shown here is derived from an EMBL/GenBank/DDBJ whole genome shotgun (WGS) entry which is preliminary data.</text>
</comment>
<proteinExistence type="predicted"/>
<dbReference type="AlphaFoldDB" id="K6WD17"/>
<dbReference type="Pfam" id="PF12849">
    <property type="entry name" value="PBP_like_2"/>
    <property type="match status" value="1"/>
</dbReference>
<feature type="domain" description="PBP" evidence="2">
    <location>
        <begin position="41"/>
        <end position="289"/>
    </location>
</feature>
<dbReference type="PROSITE" id="PS51257">
    <property type="entry name" value="PROKAR_LIPOPROTEIN"/>
    <property type="match status" value="1"/>
</dbReference>
<evidence type="ECO:0000259" key="2">
    <source>
        <dbReference type="Pfam" id="PF12849"/>
    </source>
</evidence>
<dbReference type="PANTHER" id="PTHR30570">
    <property type="entry name" value="PERIPLASMIC PHOSPHATE BINDING COMPONENT OF PHOSPHATE ABC TRANSPORTER"/>
    <property type="match status" value="1"/>
</dbReference>
<dbReference type="Gene3D" id="3.40.190.10">
    <property type="entry name" value="Periplasmic binding protein-like II"/>
    <property type="match status" value="2"/>
</dbReference>